<name>A0A3B1ICM6_ASTMX</name>
<dbReference type="InParanoid" id="A0A3B1ICM6"/>
<reference evidence="1" key="4">
    <citation type="submission" date="2025-09" db="UniProtKB">
        <authorList>
            <consortium name="Ensembl"/>
        </authorList>
    </citation>
    <scope>IDENTIFICATION</scope>
</reference>
<dbReference type="Ensembl" id="ENSAMXT00000034233.1">
    <property type="protein sequence ID" value="ENSAMXP00000027335.1"/>
    <property type="gene ID" value="ENSAMXG00000040961.1"/>
</dbReference>
<accession>A0A3B1ICM6</accession>
<evidence type="ECO:0000313" key="1">
    <source>
        <dbReference type="Ensembl" id="ENSAMXP00000027335.1"/>
    </source>
</evidence>
<protein>
    <submittedName>
        <fullName evidence="1">Uncharacterized protein</fullName>
    </submittedName>
</protein>
<evidence type="ECO:0000313" key="2">
    <source>
        <dbReference type="Proteomes" id="UP000018467"/>
    </source>
</evidence>
<sequence length="146" mass="15527">KLYPGPMTCTNMHKQQFVVHLKRTDTTANVIIKYIIKSSLTRDSSRPKAESSSITGRPSPMAMFTVAVVEKDSCPLSLTAMTNNCFGSSSSANGLRVLISPQCNPMENKLCCALCPASASTATTLVTRYPLGAAKGTISSAMCTVD</sequence>
<reference evidence="1" key="3">
    <citation type="submission" date="2025-08" db="UniProtKB">
        <authorList>
            <consortium name="Ensembl"/>
        </authorList>
    </citation>
    <scope>IDENTIFICATION</scope>
</reference>
<keyword evidence="2" id="KW-1185">Reference proteome</keyword>
<dbReference type="AlphaFoldDB" id="A0A3B1ICM6"/>
<reference evidence="2" key="1">
    <citation type="submission" date="2013-03" db="EMBL/GenBank/DDBJ databases">
        <authorList>
            <person name="Jeffery W."/>
            <person name="Warren W."/>
            <person name="Wilson R.K."/>
        </authorList>
    </citation>
    <scope>NUCLEOTIDE SEQUENCE</scope>
    <source>
        <strain evidence="2">female</strain>
    </source>
</reference>
<dbReference type="Proteomes" id="UP000018467">
    <property type="component" value="Unassembled WGS sequence"/>
</dbReference>
<reference evidence="2" key="2">
    <citation type="journal article" date="2014" name="Nat. Commun.">
        <title>The cavefish genome reveals candidate genes for eye loss.</title>
        <authorList>
            <person name="McGaugh S.E."/>
            <person name="Gross J.B."/>
            <person name="Aken B."/>
            <person name="Blin M."/>
            <person name="Borowsky R."/>
            <person name="Chalopin D."/>
            <person name="Hinaux H."/>
            <person name="Jeffery W.R."/>
            <person name="Keene A."/>
            <person name="Ma L."/>
            <person name="Minx P."/>
            <person name="Murphy D."/>
            <person name="O'Quin K.E."/>
            <person name="Retaux S."/>
            <person name="Rohner N."/>
            <person name="Searle S.M."/>
            <person name="Stahl B.A."/>
            <person name="Tabin C."/>
            <person name="Volff J.N."/>
            <person name="Yoshizawa M."/>
            <person name="Warren W.C."/>
        </authorList>
    </citation>
    <scope>NUCLEOTIDE SEQUENCE [LARGE SCALE GENOMIC DNA]</scope>
    <source>
        <strain evidence="2">female</strain>
    </source>
</reference>
<proteinExistence type="predicted"/>
<organism evidence="1 2">
    <name type="scientific">Astyanax mexicanus</name>
    <name type="common">Blind cave fish</name>
    <name type="synonym">Astyanax fasciatus mexicanus</name>
    <dbReference type="NCBI Taxonomy" id="7994"/>
    <lineage>
        <taxon>Eukaryota</taxon>
        <taxon>Metazoa</taxon>
        <taxon>Chordata</taxon>
        <taxon>Craniata</taxon>
        <taxon>Vertebrata</taxon>
        <taxon>Euteleostomi</taxon>
        <taxon>Actinopterygii</taxon>
        <taxon>Neopterygii</taxon>
        <taxon>Teleostei</taxon>
        <taxon>Ostariophysi</taxon>
        <taxon>Characiformes</taxon>
        <taxon>Characoidei</taxon>
        <taxon>Acestrorhamphidae</taxon>
        <taxon>Acestrorhamphinae</taxon>
        <taxon>Astyanax</taxon>
    </lineage>
</organism>
<dbReference type="GeneTree" id="ENSGT00940000181572"/>